<evidence type="ECO:0000256" key="2">
    <source>
        <dbReference type="HAMAP-Rule" id="MF_00003"/>
    </source>
</evidence>
<comment type="caution">
    <text evidence="3">The sequence shown here is derived from an EMBL/GenBank/DDBJ whole genome shotgun (WGS) entry which is preliminary data.</text>
</comment>
<evidence type="ECO:0000256" key="1">
    <source>
        <dbReference type="ARBA" id="ARBA00022517"/>
    </source>
</evidence>
<protein>
    <recommendedName>
        <fullName evidence="2">Ribosome-binding factor A</fullName>
    </recommendedName>
</protein>
<dbReference type="InterPro" id="IPR015946">
    <property type="entry name" value="KH_dom-like_a/b"/>
</dbReference>
<dbReference type="Gene3D" id="3.30.300.20">
    <property type="match status" value="1"/>
</dbReference>
<dbReference type="GO" id="GO:0030490">
    <property type="term" value="P:maturation of SSU-rRNA"/>
    <property type="evidence" value="ECO:0007669"/>
    <property type="project" value="UniProtKB-UniRule"/>
</dbReference>
<accession>A0A7X8C4R9</accession>
<dbReference type="Pfam" id="PF02033">
    <property type="entry name" value="RBFA"/>
    <property type="match status" value="1"/>
</dbReference>
<dbReference type="Proteomes" id="UP000541058">
    <property type="component" value="Unassembled WGS sequence"/>
</dbReference>
<dbReference type="InterPro" id="IPR000238">
    <property type="entry name" value="RbfA"/>
</dbReference>
<evidence type="ECO:0000313" key="4">
    <source>
        <dbReference type="Proteomes" id="UP000541058"/>
    </source>
</evidence>
<dbReference type="InterPro" id="IPR023799">
    <property type="entry name" value="RbfA_dom_sf"/>
</dbReference>
<keyword evidence="1 2" id="KW-0690">Ribosome biogenesis</keyword>
<reference evidence="3 4" key="1">
    <citation type="journal article" date="2020" name="Biotechnol. Biofuels">
        <title>New insights from the biogas microbiome by comprehensive genome-resolved metagenomics of nearly 1600 species originating from multiple anaerobic digesters.</title>
        <authorList>
            <person name="Campanaro S."/>
            <person name="Treu L."/>
            <person name="Rodriguez-R L.M."/>
            <person name="Kovalovszki A."/>
            <person name="Ziels R.M."/>
            <person name="Maus I."/>
            <person name="Zhu X."/>
            <person name="Kougias P.G."/>
            <person name="Basile A."/>
            <person name="Luo G."/>
            <person name="Schluter A."/>
            <person name="Konstantinidis K.T."/>
            <person name="Angelidaki I."/>
        </authorList>
    </citation>
    <scope>NUCLEOTIDE SEQUENCE [LARGE SCALE GENOMIC DNA]</scope>
    <source>
        <strain evidence="3">AS23ysBPME_34</strain>
    </source>
</reference>
<name>A0A7X8C4R9_9LACT</name>
<dbReference type="EMBL" id="JAAYSM010000307">
    <property type="protein sequence ID" value="NLJ18977.1"/>
    <property type="molecule type" value="Genomic_DNA"/>
</dbReference>
<dbReference type="GO" id="GO:0043024">
    <property type="term" value="F:ribosomal small subunit binding"/>
    <property type="evidence" value="ECO:0007669"/>
    <property type="project" value="TreeGrafter"/>
</dbReference>
<organism evidence="3 4">
    <name type="scientific">Globicatella sulfidifaciens</name>
    <dbReference type="NCBI Taxonomy" id="136093"/>
    <lineage>
        <taxon>Bacteria</taxon>
        <taxon>Bacillati</taxon>
        <taxon>Bacillota</taxon>
        <taxon>Bacilli</taxon>
        <taxon>Lactobacillales</taxon>
        <taxon>Aerococcaceae</taxon>
        <taxon>Globicatella</taxon>
    </lineage>
</organism>
<dbReference type="GO" id="GO:0005829">
    <property type="term" value="C:cytosol"/>
    <property type="evidence" value="ECO:0007669"/>
    <property type="project" value="TreeGrafter"/>
</dbReference>
<proteinExistence type="inferred from homology"/>
<gene>
    <name evidence="2 3" type="primary">rbfA</name>
    <name evidence="3" type="ORF">GX355_08955</name>
</gene>
<dbReference type="PROSITE" id="PS01319">
    <property type="entry name" value="RBFA"/>
    <property type="match status" value="1"/>
</dbReference>
<keyword evidence="2" id="KW-0963">Cytoplasm</keyword>
<dbReference type="HAMAP" id="MF_00003">
    <property type="entry name" value="RbfA"/>
    <property type="match status" value="1"/>
</dbReference>
<comment type="function">
    <text evidence="2">One of several proteins that assist in the late maturation steps of the functional core of the 30S ribosomal subunit. Associates with free 30S ribosomal subunits (but not with 30S subunits that are part of 70S ribosomes or polysomes). Required for efficient processing of 16S rRNA. May interact with the 5'-terminal helix region of 16S rRNA.</text>
</comment>
<dbReference type="SUPFAM" id="SSF89919">
    <property type="entry name" value="Ribosome-binding factor A, RbfA"/>
    <property type="match status" value="1"/>
</dbReference>
<dbReference type="RefSeq" id="WP_276649277.1">
    <property type="nucleotide sequence ID" value="NZ_JAAYSM010000307.1"/>
</dbReference>
<comment type="subunit">
    <text evidence="2">Monomer. Binds 30S ribosomal subunits, but not 50S ribosomal subunits or 70S ribosomes.</text>
</comment>
<dbReference type="PANTHER" id="PTHR33515">
    <property type="entry name" value="RIBOSOME-BINDING FACTOR A, CHLOROPLASTIC-RELATED"/>
    <property type="match status" value="1"/>
</dbReference>
<comment type="subcellular location">
    <subcellularLocation>
        <location evidence="2">Cytoplasm</location>
    </subcellularLocation>
</comment>
<sequence length="123" mass="13987">MANFRHGRVKQEILREVNRILMREIKDPRVEGVTITDVELTGDLQQATIYYSTLSDKAGARQKEQAGLEAVTGKVRSELGKAIKLYKVPELKFERDTSVDYGNRIDALLDKIKQSDEISYEGE</sequence>
<dbReference type="AlphaFoldDB" id="A0A7X8C4R9"/>
<dbReference type="InterPro" id="IPR020053">
    <property type="entry name" value="Ribosome-bd_factorA_CS"/>
</dbReference>
<comment type="similarity">
    <text evidence="2">Belongs to the RbfA family.</text>
</comment>
<dbReference type="NCBIfam" id="TIGR00082">
    <property type="entry name" value="rbfA"/>
    <property type="match status" value="1"/>
</dbReference>
<dbReference type="PANTHER" id="PTHR33515:SF1">
    <property type="entry name" value="RIBOSOME-BINDING FACTOR A, CHLOROPLASTIC-RELATED"/>
    <property type="match status" value="1"/>
</dbReference>
<evidence type="ECO:0000313" key="3">
    <source>
        <dbReference type="EMBL" id="NLJ18977.1"/>
    </source>
</evidence>